<keyword evidence="2" id="KW-0436">Ligase</keyword>
<dbReference type="OrthoDB" id="9803968at2"/>
<evidence type="ECO:0000256" key="2">
    <source>
        <dbReference type="ARBA" id="ARBA00022598"/>
    </source>
</evidence>
<protein>
    <submittedName>
        <fullName evidence="5">Gramicidin S synthase II</fullName>
    </submittedName>
</protein>
<comment type="similarity">
    <text evidence="1">Belongs to the ATP-dependent AMP-binding enzyme family.</text>
</comment>
<dbReference type="PROSITE" id="PS00455">
    <property type="entry name" value="AMP_BINDING"/>
    <property type="match status" value="1"/>
</dbReference>
<dbReference type="Pfam" id="PF00501">
    <property type="entry name" value="AMP-binding"/>
    <property type="match status" value="1"/>
</dbReference>
<dbReference type="InterPro" id="IPR042099">
    <property type="entry name" value="ANL_N_sf"/>
</dbReference>
<evidence type="ECO:0000259" key="3">
    <source>
        <dbReference type="Pfam" id="PF00501"/>
    </source>
</evidence>
<feature type="domain" description="AMP-binding enzyme C-terminal" evidence="4">
    <location>
        <begin position="405"/>
        <end position="477"/>
    </location>
</feature>
<dbReference type="Proteomes" id="UP000255417">
    <property type="component" value="Unassembled WGS sequence"/>
</dbReference>
<dbReference type="GO" id="GO:0031956">
    <property type="term" value="F:medium-chain fatty acid-CoA ligase activity"/>
    <property type="evidence" value="ECO:0007669"/>
    <property type="project" value="TreeGrafter"/>
</dbReference>
<accession>A0A379C9M5</accession>
<sequence>MLLFDKITKYAKETPNQTAIFIGEQSLSYQQLHENVSVAYSQLQKLVSYQKAPKIALILDNSVSFVEYYLAATLYPHCCAVIDPKLPISQLEQIVTKLKPDLVVLHNDNQAVNELLKKLAIQVLHPSSANPNRNKCKIDSANQNYPFFIGFTSGTTSLPKAFIRSTHSWRKSFELSSAVFNLSDTQKILCPCPLSHGLALYCLNETLFSGKTFFSLSHWDSQQCIDLIEKYQIDRLVSVPSILVSLNEKLAKTNKNMTAIQSVITAGSKLDLKKYQMIRNRFPNATIQEYYGASELGFICVSELNDQNVQEHILSVGKAFPNVEIAILDESAKPKPQGKIGTIYVRSELVIDDYLWGDNLQDFKQNSPFFSVGDLGYLDEKGLLHVIGRKGDMILSGGFNIYLSEVENCLRNCPDITELCVLAIEDDYLEYKLVAIVQSSQTSGQIFYDFCKKYLPNYKIPREFYKINHFPMTSSGKINKNKLTQIFLDKSSEIEKLSFYFK</sequence>
<name>A0A379C9M5_9PAST</name>
<evidence type="ECO:0000313" key="6">
    <source>
        <dbReference type="Proteomes" id="UP000255417"/>
    </source>
</evidence>
<dbReference type="GO" id="GO:0006631">
    <property type="term" value="P:fatty acid metabolic process"/>
    <property type="evidence" value="ECO:0007669"/>
    <property type="project" value="TreeGrafter"/>
</dbReference>
<dbReference type="Gene3D" id="3.40.50.12780">
    <property type="entry name" value="N-terminal domain of ligase-like"/>
    <property type="match status" value="1"/>
</dbReference>
<feature type="domain" description="AMP-dependent synthetase/ligase" evidence="3">
    <location>
        <begin position="9"/>
        <end position="355"/>
    </location>
</feature>
<dbReference type="InterPro" id="IPR020845">
    <property type="entry name" value="AMP-binding_CS"/>
</dbReference>
<dbReference type="InterPro" id="IPR045851">
    <property type="entry name" value="AMP-bd_C_sf"/>
</dbReference>
<keyword evidence="6" id="KW-1185">Reference proteome</keyword>
<dbReference type="AlphaFoldDB" id="A0A379C9M5"/>
<evidence type="ECO:0000313" key="5">
    <source>
        <dbReference type="EMBL" id="SUB59020.1"/>
    </source>
</evidence>
<dbReference type="RefSeq" id="WP_115315518.1">
    <property type="nucleotide sequence ID" value="NZ_LWIF01000001.1"/>
</dbReference>
<dbReference type="InterPro" id="IPR025110">
    <property type="entry name" value="AMP-bd_C"/>
</dbReference>
<dbReference type="PANTHER" id="PTHR43201">
    <property type="entry name" value="ACYL-COA SYNTHETASE"/>
    <property type="match status" value="1"/>
</dbReference>
<dbReference type="Gene3D" id="3.30.300.30">
    <property type="match status" value="1"/>
</dbReference>
<reference evidence="5 6" key="1">
    <citation type="submission" date="2018-06" db="EMBL/GenBank/DDBJ databases">
        <authorList>
            <consortium name="Pathogen Informatics"/>
            <person name="Doyle S."/>
        </authorList>
    </citation>
    <scope>NUCLEOTIDE SEQUENCE [LARGE SCALE GENOMIC DNA]</scope>
    <source>
        <strain evidence="5 6">NCTC12872</strain>
    </source>
</reference>
<proteinExistence type="inferred from homology"/>
<evidence type="ECO:0000259" key="4">
    <source>
        <dbReference type="Pfam" id="PF13193"/>
    </source>
</evidence>
<dbReference type="EMBL" id="UGTA01000001">
    <property type="protein sequence ID" value="SUB59020.1"/>
    <property type="molecule type" value="Genomic_DNA"/>
</dbReference>
<dbReference type="PANTHER" id="PTHR43201:SF5">
    <property type="entry name" value="MEDIUM-CHAIN ACYL-COA LIGASE ACSF2, MITOCHONDRIAL"/>
    <property type="match status" value="1"/>
</dbReference>
<dbReference type="Pfam" id="PF13193">
    <property type="entry name" value="AMP-binding_C"/>
    <property type="match status" value="1"/>
</dbReference>
<dbReference type="InterPro" id="IPR000873">
    <property type="entry name" value="AMP-dep_synth/lig_dom"/>
</dbReference>
<organism evidence="5 6">
    <name type="scientific">Phocoenobacter uteri</name>
    <dbReference type="NCBI Taxonomy" id="146806"/>
    <lineage>
        <taxon>Bacteria</taxon>
        <taxon>Pseudomonadati</taxon>
        <taxon>Pseudomonadota</taxon>
        <taxon>Gammaproteobacteria</taxon>
        <taxon>Pasteurellales</taxon>
        <taxon>Pasteurellaceae</taxon>
        <taxon>Phocoenobacter</taxon>
    </lineage>
</organism>
<gene>
    <name evidence="5" type="primary">grsB</name>
    <name evidence="5" type="ORF">NCTC12872_00994</name>
</gene>
<dbReference type="SUPFAM" id="SSF56801">
    <property type="entry name" value="Acetyl-CoA synthetase-like"/>
    <property type="match status" value="1"/>
</dbReference>
<evidence type="ECO:0000256" key="1">
    <source>
        <dbReference type="ARBA" id="ARBA00006432"/>
    </source>
</evidence>